<protein>
    <recommendedName>
        <fullName evidence="5">Retrotransposon gag domain-containing protein</fullName>
    </recommendedName>
</protein>
<evidence type="ECO:0000256" key="2">
    <source>
        <dbReference type="SAM" id="MobiDB-lite"/>
    </source>
</evidence>
<comment type="caution">
    <text evidence="3">The sequence shown here is derived from an EMBL/GenBank/DDBJ whole genome shotgun (WGS) entry which is preliminary data.</text>
</comment>
<evidence type="ECO:0000313" key="3">
    <source>
        <dbReference type="EMBL" id="GBG64368.1"/>
    </source>
</evidence>
<reference evidence="3 4" key="1">
    <citation type="journal article" date="2018" name="Cell">
        <title>The Chara Genome: Secondary Complexity and Implications for Plant Terrestrialization.</title>
        <authorList>
            <person name="Nishiyama T."/>
            <person name="Sakayama H."/>
            <person name="Vries J.D."/>
            <person name="Buschmann H."/>
            <person name="Saint-Marcoux D."/>
            <person name="Ullrich K.K."/>
            <person name="Haas F.B."/>
            <person name="Vanderstraeten L."/>
            <person name="Becker D."/>
            <person name="Lang D."/>
            <person name="Vosolsobe S."/>
            <person name="Rombauts S."/>
            <person name="Wilhelmsson P.K.I."/>
            <person name="Janitza P."/>
            <person name="Kern R."/>
            <person name="Heyl A."/>
            <person name="Rumpler F."/>
            <person name="Villalobos L.I.A.C."/>
            <person name="Clay J.M."/>
            <person name="Skokan R."/>
            <person name="Toyoda A."/>
            <person name="Suzuki Y."/>
            <person name="Kagoshima H."/>
            <person name="Schijlen E."/>
            <person name="Tajeshwar N."/>
            <person name="Catarino B."/>
            <person name="Hetherington A.J."/>
            <person name="Saltykova A."/>
            <person name="Bonnot C."/>
            <person name="Breuninger H."/>
            <person name="Symeonidi A."/>
            <person name="Radhakrishnan G.V."/>
            <person name="Van Nieuwerburgh F."/>
            <person name="Deforce D."/>
            <person name="Chang C."/>
            <person name="Karol K.G."/>
            <person name="Hedrich R."/>
            <person name="Ulvskov P."/>
            <person name="Glockner G."/>
            <person name="Delwiche C.F."/>
            <person name="Petrasek J."/>
            <person name="Van de Peer Y."/>
            <person name="Friml J."/>
            <person name="Beilby M."/>
            <person name="Dolan L."/>
            <person name="Kohara Y."/>
            <person name="Sugano S."/>
            <person name="Fujiyama A."/>
            <person name="Delaux P.-M."/>
            <person name="Quint M."/>
            <person name="TheiBen G."/>
            <person name="Hagemann M."/>
            <person name="Harholt J."/>
            <person name="Dunand C."/>
            <person name="Zachgo S."/>
            <person name="Langdale J."/>
            <person name="Maumus F."/>
            <person name="Straeten D.V.D."/>
            <person name="Gould S.B."/>
            <person name="Rensing S.A."/>
        </authorList>
    </citation>
    <scope>NUCLEOTIDE SEQUENCE [LARGE SCALE GENOMIC DNA]</scope>
    <source>
        <strain evidence="3 4">S276</strain>
    </source>
</reference>
<evidence type="ECO:0008006" key="5">
    <source>
        <dbReference type="Google" id="ProtNLM"/>
    </source>
</evidence>
<feature type="compositionally biased region" description="Polar residues" evidence="2">
    <location>
        <begin position="484"/>
        <end position="495"/>
    </location>
</feature>
<feature type="region of interest" description="Disordered" evidence="2">
    <location>
        <begin position="464"/>
        <end position="541"/>
    </location>
</feature>
<gene>
    <name evidence="3" type="ORF">CBR_g41569</name>
</gene>
<name>A0A388K2U9_CHABU</name>
<dbReference type="Proteomes" id="UP000265515">
    <property type="component" value="Unassembled WGS sequence"/>
</dbReference>
<proteinExistence type="predicted"/>
<feature type="region of interest" description="Disordered" evidence="2">
    <location>
        <begin position="1"/>
        <end position="52"/>
    </location>
</feature>
<accession>A0A388K2U9</accession>
<dbReference type="EMBL" id="BFEA01000049">
    <property type="protein sequence ID" value="GBG64368.1"/>
    <property type="molecule type" value="Genomic_DNA"/>
</dbReference>
<sequence length="553" mass="62399">MHRSQRLVERGSAGAKPEQELSTPRIPHRPRTTMAASSDNTAPGSPKRPVTPLLPVQQADEMLLAFLDRLQHYSETTAADLRKWEEEEAARQQAEAAVARQWSAAEAAAAARLQQQQLEADQNQACYQATMDLARNEPTYVRLLRQQHFQETEEQARPTDEERTKEGTAVLMTCNWQQRELLAMRQVLIRHETTLKALDKRISTLQTENSSLQAANSQQQMLNSQQQTLNHQLQADISNGLAQLSSAASTGSATVDCSPGLAAQAKQLEERFNHLTLSDRVDQRPAAAAKEWKMPNFKIEKFDDYHKTDPLQWWMAFNAEADVHHTPAHRRLDALYLQLIGGAQVFMTHMAVTLECTIATLHTKITWEEFEKKWKTRFMVNNDKRHAMNKIFRIYQGQQTSREWLTEWQRLVATPELGLPFDSIRAEFFARSCDALTAALGTKFQYETFDELISKARDLIQGNRRAANETRQQPGYVEKGKGQRTPQVAAVQQGTSEDHAAASTSSDGDVAAAIPPRRTKPQGGKKAKEASADGARQAPWTEFGITEEMFKLR</sequence>
<keyword evidence="4" id="KW-1185">Reference proteome</keyword>
<feature type="compositionally biased region" description="Polar residues" evidence="2">
    <location>
        <begin position="34"/>
        <end position="43"/>
    </location>
</feature>
<dbReference type="Gramene" id="GBG64368">
    <property type="protein sequence ID" value="GBG64368"/>
    <property type="gene ID" value="CBR_g41569"/>
</dbReference>
<dbReference type="AlphaFoldDB" id="A0A388K2U9"/>
<evidence type="ECO:0000313" key="4">
    <source>
        <dbReference type="Proteomes" id="UP000265515"/>
    </source>
</evidence>
<feature type="coiled-coil region" evidence="1">
    <location>
        <begin position="188"/>
        <end position="215"/>
    </location>
</feature>
<evidence type="ECO:0000256" key="1">
    <source>
        <dbReference type="SAM" id="Coils"/>
    </source>
</evidence>
<keyword evidence="1" id="KW-0175">Coiled coil</keyword>
<organism evidence="3 4">
    <name type="scientific">Chara braunii</name>
    <name type="common">Braun's stonewort</name>
    <dbReference type="NCBI Taxonomy" id="69332"/>
    <lineage>
        <taxon>Eukaryota</taxon>
        <taxon>Viridiplantae</taxon>
        <taxon>Streptophyta</taxon>
        <taxon>Charophyceae</taxon>
        <taxon>Charales</taxon>
        <taxon>Characeae</taxon>
        <taxon>Chara</taxon>
    </lineage>
</organism>